<evidence type="ECO:0000259" key="2">
    <source>
        <dbReference type="Pfam" id="PF01364"/>
    </source>
</evidence>
<dbReference type="NCBIfam" id="NF033707">
    <property type="entry name" value="T9SS_sortase"/>
    <property type="match status" value="1"/>
</dbReference>
<evidence type="ECO:0000256" key="1">
    <source>
        <dbReference type="ARBA" id="ARBA00022729"/>
    </source>
</evidence>
<gene>
    <name evidence="3" type="primary">porU</name>
    <name evidence="3" type="ORF">EQG79_19995</name>
</gene>
<accession>A0A4Q2UHR2</accession>
<dbReference type="SUPFAM" id="SSF52129">
    <property type="entry name" value="Caspase-like"/>
    <property type="match status" value="1"/>
</dbReference>
<dbReference type="InterPro" id="IPR001769">
    <property type="entry name" value="Gingipain"/>
</dbReference>
<dbReference type="Proteomes" id="UP000290407">
    <property type="component" value="Unassembled WGS sequence"/>
</dbReference>
<dbReference type="InterPro" id="IPR029031">
    <property type="entry name" value="Gingipain_N_sf"/>
</dbReference>
<evidence type="ECO:0000313" key="4">
    <source>
        <dbReference type="Proteomes" id="UP000290407"/>
    </source>
</evidence>
<dbReference type="EMBL" id="SBLB01000005">
    <property type="protein sequence ID" value="RYC68724.1"/>
    <property type="molecule type" value="Genomic_DNA"/>
</dbReference>
<evidence type="ECO:0000313" key="3">
    <source>
        <dbReference type="EMBL" id="RYC68724.1"/>
    </source>
</evidence>
<proteinExistence type="predicted"/>
<dbReference type="GO" id="GO:0008234">
    <property type="term" value="F:cysteine-type peptidase activity"/>
    <property type="evidence" value="ECO:0007669"/>
    <property type="project" value="InterPro"/>
</dbReference>
<keyword evidence="1" id="KW-0732">Signal</keyword>
<sequence>MRLLKWIHSGSTVYRGVPLNQLIGSGQAWLLAGLVLIATVPGLRAQSVLQQGNWLKIGVTQSGVYRLNQETLVRLNPAFATANPRNLRLYGNGGAPLPQANSAPRAVDLVENAVLVTGEADGRFDAGDALLFFGQSPHTIRYDTTGGRFVHQINPYSDTTFYFVNIGSGPGRRISERSAGSPAAPTVTAFADYQYYEPELRKVQSVRSGRAWLGDFLSTDTTRTVAFAMPGLLASSAIRVRASAMSRDTSTRLFRIQVNSQLVGTIPIPDVSGFEYDYQGIVRADTFLTRLASTDNTVRVSMTFRNNRDNSGQGYLDFLAVEARRELRQYEQPLWVRRLPAGSVAVQQASAGLRVWDVSQPLAPTSQLYTLSATQTATWRAAQPADYFLFTDAQLLAPVSVVPVANQNLRVQPAPDLLIISPAAWRDQADRLAEFRRQNDRLSVLVATTQEVYNEFGSGQPDPTAIRDAVRHFYQQQPGRLKYLLLFGDATFDYRNINKAASPAAQANMVPVYESRESLHPVLSYSSDDYYGFMDDAEGEWEEPRQGELDSADHLLDVGIGRLPVKSVQEAQTVVDKLIRYATDRSLVGDWQTRVMLIADDGDYNLHQNDGELLATQIERVAPAFRPERIYLDNYQQTVTPDGQRAPVVNQHISRAMADGRLIINYSGHGDILTLADEKVVTLSDIQGWRNRRLPLWVTATCQFGRYDDPSVNSGAELSLLSRVGGAIGLLTTTRPVYSNTNLLLNQAFYNTVFTPINGQMPRLGDVMRLTKNASLAGAINRNFALLGDPSMRLAYPQAQATLTAVNGKPLTNARFDTLRALETVELTGEIRLNGQRVADFTGTTRLTLFDKAALLTTLGQEAGSPKMSYRAYTNPVFSGQVAVQQGRFTVRFTVPKDIDYTVGQAKLYMYAVRADSIFDATGSYENLRIGGSIIADGVDNQPPSLTLAVVGGLRQGESWQATGPDIQVRISLQDNKGINIARSGLGHDLTAVLGDNSPVVLNSEYVATGTDGLQGEVVHTFRGVLPGTYGLRVKAWDINNNSTEGTLTLVVSERPGLTLREIRISPNPVTTQTLLTADHDRAGEPLDWTLSIYDLNGHLLTQQTGQCTDCPGRVEAGTWNGQSNSGASLPNGIYVVRIQVRAATDGTTATGTGRVVLTK</sequence>
<organism evidence="3 4">
    <name type="scientific">Spirosoma sordidisoli</name>
    <dbReference type="NCBI Taxonomy" id="2502893"/>
    <lineage>
        <taxon>Bacteria</taxon>
        <taxon>Pseudomonadati</taxon>
        <taxon>Bacteroidota</taxon>
        <taxon>Cytophagia</taxon>
        <taxon>Cytophagales</taxon>
        <taxon>Cytophagaceae</taxon>
        <taxon>Spirosoma</taxon>
    </lineage>
</organism>
<dbReference type="InterPro" id="IPR029030">
    <property type="entry name" value="Caspase-like_dom_sf"/>
</dbReference>
<protein>
    <submittedName>
        <fullName evidence="3">Type IX secretion system sortase PorU</fullName>
    </submittedName>
</protein>
<dbReference type="GO" id="GO:0006508">
    <property type="term" value="P:proteolysis"/>
    <property type="evidence" value="ECO:0007669"/>
    <property type="project" value="InterPro"/>
</dbReference>
<dbReference type="Pfam" id="PF01364">
    <property type="entry name" value="Peptidase_C25"/>
    <property type="match status" value="1"/>
</dbReference>
<dbReference type="CDD" id="cd02258">
    <property type="entry name" value="Peptidase_C25_N"/>
    <property type="match status" value="1"/>
</dbReference>
<keyword evidence="4" id="KW-1185">Reference proteome</keyword>
<dbReference type="AlphaFoldDB" id="A0A4Q2UHR2"/>
<name>A0A4Q2UHR2_9BACT</name>
<dbReference type="Gene3D" id="2.60.40.4070">
    <property type="match status" value="1"/>
</dbReference>
<feature type="domain" description="Gingipain" evidence="2">
    <location>
        <begin position="418"/>
        <end position="794"/>
    </location>
</feature>
<dbReference type="Gene3D" id="3.40.50.1460">
    <property type="match status" value="1"/>
</dbReference>
<dbReference type="Gene3D" id="3.40.50.10390">
    <property type="entry name" value="Gingipain r, domain 1"/>
    <property type="match status" value="1"/>
</dbReference>
<reference evidence="3 4" key="1">
    <citation type="submission" date="2019-01" db="EMBL/GenBank/DDBJ databases">
        <title>Spirosoma flava sp. nov., a propanil-degrading bacterium isolated from herbicide-contaminated soil.</title>
        <authorList>
            <person name="Zhang L."/>
            <person name="Jiang J.-D."/>
        </authorList>
    </citation>
    <scope>NUCLEOTIDE SEQUENCE [LARGE SCALE GENOMIC DNA]</scope>
    <source>
        <strain evidence="3 4">TY50</strain>
    </source>
</reference>
<comment type="caution">
    <text evidence="3">The sequence shown here is derived from an EMBL/GenBank/DDBJ whole genome shotgun (WGS) entry which is preliminary data.</text>
</comment>